<organism evidence="1 2">
    <name type="scientific">Candidatus Ornithomonoglobus intestinigallinarum</name>
    <dbReference type="NCBI Taxonomy" id="2840894"/>
    <lineage>
        <taxon>Bacteria</taxon>
        <taxon>Bacillati</taxon>
        <taxon>Bacillota</taxon>
        <taxon>Clostridia</taxon>
        <taxon>Candidatus Ornithomonoglobus</taxon>
    </lineage>
</organism>
<sequence>MTELEEKIEAAKKLLNENEYIVIPVTKGQMCLCDGCKEQTYLCRYNSIGYTCSNLLCINDFIKEQLDYKTIIANIE</sequence>
<gene>
    <name evidence="1" type="ORF">IAA60_01450</name>
</gene>
<dbReference type="AlphaFoldDB" id="A0A9D1H1I2"/>
<evidence type="ECO:0000313" key="1">
    <source>
        <dbReference type="EMBL" id="HIT84548.1"/>
    </source>
</evidence>
<name>A0A9D1H1I2_9FIRM</name>
<accession>A0A9D1H1I2</accession>
<dbReference type="EMBL" id="DVLU01000011">
    <property type="protein sequence ID" value="HIT84548.1"/>
    <property type="molecule type" value="Genomic_DNA"/>
</dbReference>
<reference evidence="1" key="1">
    <citation type="submission" date="2020-10" db="EMBL/GenBank/DDBJ databases">
        <authorList>
            <person name="Gilroy R."/>
        </authorList>
    </citation>
    <scope>NUCLEOTIDE SEQUENCE</scope>
    <source>
        <strain evidence="1">CHK181-108</strain>
    </source>
</reference>
<evidence type="ECO:0000313" key="2">
    <source>
        <dbReference type="Proteomes" id="UP000824165"/>
    </source>
</evidence>
<dbReference type="Proteomes" id="UP000824165">
    <property type="component" value="Unassembled WGS sequence"/>
</dbReference>
<reference evidence="1" key="2">
    <citation type="journal article" date="2021" name="PeerJ">
        <title>Extensive microbial diversity within the chicken gut microbiome revealed by metagenomics and culture.</title>
        <authorList>
            <person name="Gilroy R."/>
            <person name="Ravi A."/>
            <person name="Getino M."/>
            <person name="Pursley I."/>
            <person name="Horton D.L."/>
            <person name="Alikhan N.F."/>
            <person name="Baker D."/>
            <person name="Gharbi K."/>
            <person name="Hall N."/>
            <person name="Watson M."/>
            <person name="Adriaenssens E.M."/>
            <person name="Foster-Nyarko E."/>
            <person name="Jarju S."/>
            <person name="Secka A."/>
            <person name="Antonio M."/>
            <person name="Oren A."/>
            <person name="Chaudhuri R.R."/>
            <person name="La Ragione R."/>
            <person name="Hildebrand F."/>
            <person name="Pallen M.J."/>
        </authorList>
    </citation>
    <scope>NUCLEOTIDE SEQUENCE</scope>
    <source>
        <strain evidence="1">CHK181-108</strain>
    </source>
</reference>
<comment type="caution">
    <text evidence="1">The sequence shown here is derived from an EMBL/GenBank/DDBJ whole genome shotgun (WGS) entry which is preliminary data.</text>
</comment>
<proteinExistence type="predicted"/>
<protein>
    <submittedName>
        <fullName evidence="1">Uncharacterized protein</fullName>
    </submittedName>
</protein>